<dbReference type="RefSeq" id="WP_002560673.1">
    <property type="nucleotide sequence ID" value="NZ_CABJFV010000008.1"/>
</dbReference>
<dbReference type="InterPro" id="IPR043729">
    <property type="entry name" value="DUF5672"/>
</dbReference>
<protein>
    <recommendedName>
        <fullName evidence="1">DUF5672 domain-containing protein</fullName>
    </recommendedName>
</protein>
<dbReference type="Pfam" id="PF18922">
    <property type="entry name" value="DUF5672"/>
    <property type="match status" value="1"/>
</dbReference>
<dbReference type="Proteomes" id="UP000284379">
    <property type="component" value="Unassembled WGS sequence"/>
</dbReference>
<evidence type="ECO:0000313" key="2">
    <source>
        <dbReference type="EMBL" id="RHB34721.1"/>
    </source>
</evidence>
<name>A0A413VMC8_9BACE</name>
<dbReference type="AlphaFoldDB" id="A0A413VMC8"/>
<evidence type="ECO:0000313" key="3">
    <source>
        <dbReference type="Proteomes" id="UP000284379"/>
    </source>
</evidence>
<proteinExistence type="predicted"/>
<evidence type="ECO:0000259" key="1">
    <source>
        <dbReference type="Pfam" id="PF18922"/>
    </source>
</evidence>
<reference evidence="2 3" key="1">
    <citation type="submission" date="2018-08" db="EMBL/GenBank/DDBJ databases">
        <title>A genome reference for cultivated species of the human gut microbiota.</title>
        <authorList>
            <person name="Zou Y."/>
            <person name="Xue W."/>
            <person name="Luo G."/>
        </authorList>
    </citation>
    <scope>NUCLEOTIDE SEQUENCE [LARGE SCALE GENOMIC DNA]</scope>
    <source>
        <strain evidence="2 3">AM40-30BH</strain>
    </source>
</reference>
<accession>A0A413VMC8</accession>
<sequence length="265" mass="31813">MQTCSVVIPVYKVLPNEDELISYSRCLFVLREYDIVIVSHKELDLSFYINYARQYGKEISVYYFDKYYFKGISGYNLLMYTNAFYKRFINSEYILIYQLDAYVFSDQLKFWCSGKYIYIGAPILREDINQKKIYYGCNGGFSLRKINEFLTIYETNWYRKYVNVHINQTRAKWLGYLKIPCFLVAAFIAKHNIRLVLPRSTKQEDQFWSDVFTLPPLKEASNFSLEKEPSYWYKENQGILPFGCHAWEKYEKTSFWMKHIEGIKE</sequence>
<dbReference type="EMBL" id="QSGO01000008">
    <property type="protein sequence ID" value="RHB34721.1"/>
    <property type="molecule type" value="Genomic_DNA"/>
</dbReference>
<feature type="domain" description="DUF5672" evidence="1">
    <location>
        <begin position="59"/>
        <end position="245"/>
    </location>
</feature>
<gene>
    <name evidence="2" type="ORF">DW888_12235</name>
</gene>
<comment type="caution">
    <text evidence="2">The sequence shown here is derived from an EMBL/GenBank/DDBJ whole genome shotgun (WGS) entry which is preliminary data.</text>
</comment>
<organism evidence="2 3">
    <name type="scientific">Bacteroides nordii</name>
    <dbReference type="NCBI Taxonomy" id="291645"/>
    <lineage>
        <taxon>Bacteria</taxon>
        <taxon>Pseudomonadati</taxon>
        <taxon>Bacteroidota</taxon>
        <taxon>Bacteroidia</taxon>
        <taxon>Bacteroidales</taxon>
        <taxon>Bacteroidaceae</taxon>
        <taxon>Bacteroides</taxon>
    </lineage>
</organism>